<dbReference type="EMBL" id="JACYFU010000001">
    <property type="protein sequence ID" value="MBD8064076.1"/>
    <property type="molecule type" value="Genomic_DNA"/>
</dbReference>
<organism evidence="1 2">
    <name type="scientific">Devosia oryzisoli</name>
    <dbReference type="NCBI Taxonomy" id="2774138"/>
    <lineage>
        <taxon>Bacteria</taxon>
        <taxon>Pseudomonadati</taxon>
        <taxon>Pseudomonadota</taxon>
        <taxon>Alphaproteobacteria</taxon>
        <taxon>Hyphomicrobiales</taxon>
        <taxon>Devosiaceae</taxon>
        <taxon>Devosia</taxon>
    </lineage>
</organism>
<dbReference type="AlphaFoldDB" id="A0A927FQC4"/>
<gene>
    <name evidence="1" type="ORF">IC608_01120</name>
</gene>
<sequence>MTEQFTATTPIGFLNKAEAYRAGAQLLARELKGVGGWSGDPTRYLYYHGIELYMKAALISAGKTEDQLRRLGHGFIKLACACNLVGFGLNEPQDLNVLEMIDTDSNYIKARYHQVGPFRVPTVQALDGTAHEIAFLAVAMVRRSGQPVHAPRPALPMEYRFQAS</sequence>
<keyword evidence="2" id="KW-1185">Reference proteome</keyword>
<evidence type="ECO:0008006" key="3">
    <source>
        <dbReference type="Google" id="ProtNLM"/>
    </source>
</evidence>
<evidence type="ECO:0000313" key="1">
    <source>
        <dbReference type="EMBL" id="MBD8064076.1"/>
    </source>
</evidence>
<name>A0A927FQC4_9HYPH</name>
<dbReference type="Proteomes" id="UP000654108">
    <property type="component" value="Unassembled WGS sequence"/>
</dbReference>
<protein>
    <recommendedName>
        <fullName evidence="3">HEPN domain-containing protein</fullName>
    </recommendedName>
</protein>
<accession>A0A927FQC4</accession>
<reference evidence="1" key="1">
    <citation type="submission" date="2020-09" db="EMBL/GenBank/DDBJ databases">
        <title>Genome seq and assembly of Devosia sp.</title>
        <authorList>
            <person name="Chhetri G."/>
        </authorList>
    </citation>
    <scope>NUCLEOTIDE SEQUENCE</scope>
    <source>
        <strain evidence="1">PTR5</strain>
    </source>
</reference>
<proteinExistence type="predicted"/>
<comment type="caution">
    <text evidence="1">The sequence shown here is derived from an EMBL/GenBank/DDBJ whole genome shotgun (WGS) entry which is preliminary data.</text>
</comment>
<evidence type="ECO:0000313" key="2">
    <source>
        <dbReference type="Proteomes" id="UP000654108"/>
    </source>
</evidence>
<dbReference type="RefSeq" id="WP_191772195.1">
    <property type="nucleotide sequence ID" value="NZ_JACYFU010000001.1"/>
</dbReference>